<dbReference type="RefSeq" id="WP_345503146.1">
    <property type="nucleotide sequence ID" value="NZ_BAABLO010000009.1"/>
</dbReference>
<dbReference type="EMBL" id="BAABLO010000009">
    <property type="protein sequence ID" value="GAA4722994.1"/>
    <property type="molecule type" value="Genomic_DNA"/>
</dbReference>
<evidence type="ECO:0000313" key="3">
    <source>
        <dbReference type="Proteomes" id="UP001500556"/>
    </source>
</evidence>
<protein>
    <submittedName>
        <fullName evidence="2">Uncharacterized protein</fullName>
    </submittedName>
</protein>
<proteinExistence type="predicted"/>
<accession>A0ABP8Y821</accession>
<reference evidence="3" key="1">
    <citation type="journal article" date="2019" name="Int. J. Syst. Evol. Microbiol.">
        <title>The Global Catalogue of Microorganisms (GCM) 10K type strain sequencing project: providing services to taxonomists for standard genome sequencing and annotation.</title>
        <authorList>
            <consortium name="The Broad Institute Genomics Platform"/>
            <consortium name="The Broad Institute Genome Sequencing Center for Infectious Disease"/>
            <person name="Wu L."/>
            <person name="Ma J."/>
        </authorList>
    </citation>
    <scope>NUCLEOTIDE SEQUENCE [LARGE SCALE GENOMIC DNA]</scope>
    <source>
        <strain evidence="3">JCM 18961</strain>
    </source>
</reference>
<dbReference type="Proteomes" id="UP001500556">
    <property type="component" value="Unassembled WGS sequence"/>
</dbReference>
<evidence type="ECO:0000313" key="2">
    <source>
        <dbReference type="EMBL" id="GAA4722994.1"/>
    </source>
</evidence>
<sequence>MPSRAERKPFLCRTSLHHSWEWAHTSDGQRYVRCAHCLKERDSNRGAGSTGPGAMSAGSSTGVSGGGF</sequence>
<feature type="compositionally biased region" description="Low complexity" evidence="1">
    <location>
        <begin position="53"/>
        <end position="62"/>
    </location>
</feature>
<evidence type="ECO:0000256" key="1">
    <source>
        <dbReference type="SAM" id="MobiDB-lite"/>
    </source>
</evidence>
<name>A0ABP8Y821_9MICO</name>
<organism evidence="2 3">
    <name type="scientific">Pedococcus ginsenosidimutans</name>
    <dbReference type="NCBI Taxonomy" id="490570"/>
    <lineage>
        <taxon>Bacteria</taxon>
        <taxon>Bacillati</taxon>
        <taxon>Actinomycetota</taxon>
        <taxon>Actinomycetes</taxon>
        <taxon>Micrococcales</taxon>
        <taxon>Intrasporangiaceae</taxon>
        <taxon>Pedococcus</taxon>
    </lineage>
</organism>
<gene>
    <name evidence="2" type="ORF">GCM10025782_21140</name>
</gene>
<keyword evidence="3" id="KW-1185">Reference proteome</keyword>
<feature type="region of interest" description="Disordered" evidence="1">
    <location>
        <begin position="42"/>
        <end position="68"/>
    </location>
</feature>
<comment type="caution">
    <text evidence="2">The sequence shown here is derived from an EMBL/GenBank/DDBJ whole genome shotgun (WGS) entry which is preliminary data.</text>
</comment>